<dbReference type="EMBL" id="JAASQR010000004">
    <property type="protein sequence ID" value="NIJ17750.1"/>
    <property type="molecule type" value="Genomic_DNA"/>
</dbReference>
<organism evidence="8 9">
    <name type="scientific">Sphingobium vermicomposti</name>
    <dbReference type="NCBI Taxonomy" id="529005"/>
    <lineage>
        <taxon>Bacteria</taxon>
        <taxon>Pseudomonadati</taxon>
        <taxon>Pseudomonadota</taxon>
        <taxon>Alphaproteobacteria</taxon>
        <taxon>Sphingomonadales</taxon>
        <taxon>Sphingomonadaceae</taxon>
        <taxon>Sphingobium</taxon>
    </lineage>
</organism>
<dbReference type="SUPFAM" id="SSF103473">
    <property type="entry name" value="MFS general substrate transporter"/>
    <property type="match status" value="1"/>
</dbReference>
<feature type="transmembrane region" description="Helical" evidence="6">
    <location>
        <begin position="384"/>
        <end position="404"/>
    </location>
</feature>
<accession>A0A846MAT6</accession>
<dbReference type="Proteomes" id="UP000576821">
    <property type="component" value="Unassembled WGS sequence"/>
</dbReference>
<comment type="caution">
    <text evidence="8">The sequence shown here is derived from an EMBL/GenBank/DDBJ whole genome shotgun (WGS) entry which is preliminary data.</text>
</comment>
<dbReference type="InterPro" id="IPR011701">
    <property type="entry name" value="MFS"/>
</dbReference>
<reference evidence="8 9" key="1">
    <citation type="submission" date="2020-03" db="EMBL/GenBank/DDBJ databases">
        <title>Genomic Encyclopedia of Type Strains, Phase IV (KMG-IV): sequencing the most valuable type-strain genomes for metagenomic binning, comparative biology and taxonomic classification.</title>
        <authorList>
            <person name="Goeker M."/>
        </authorList>
    </citation>
    <scope>NUCLEOTIDE SEQUENCE [LARGE SCALE GENOMIC DNA]</scope>
    <source>
        <strain evidence="8 9">DSM 21299</strain>
    </source>
</reference>
<dbReference type="PANTHER" id="PTHR23505">
    <property type="entry name" value="SPINSTER"/>
    <property type="match status" value="1"/>
</dbReference>
<evidence type="ECO:0000256" key="2">
    <source>
        <dbReference type="ARBA" id="ARBA00022448"/>
    </source>
</evidence>
<evidence type="ECO:0000259" key="7">
    <source>
        <dbReference type="PROSITE" id="PS50850"/>
    </source>
</evidence>
<dbReference type="GO" id="GO:0022857">
    <property type="term" value="F:transmembrane transporter activity"/>
    <property type="evidence" value="ECO:0007669"/>
    <property type="project" value="InterPro"/>
</dbReference>
<evidence type="ECO:0000313" key="9">
    <source>
        <dbReference type="Proteomes" id="UP000576821"/>
    </source>
</evidence>
<gene>
    <name evidence="8" type="ORF">FHS54_002750</name>
</gene>
<dbReference type="GO" id="GO:0016020">
    <property type="term" value="C:membrane"/>
    <property type="evidence" value="ECO:0007669"/>
    <property type="project" value="UniProtKB-SubCell"/>
</dbReference>
<feature type="transmembrane region" description="Helical" evidence="6">
    <location>
        <begin position="289"/>
        <end position="308"/>
    </location>
</feature>
<evidence type="ECO:0000256" key="4">
    <source>
        <dbReference type="ARBA" id="ARBA00022989"/>
    </source>
</evidence>
<keyword evidence="2" id="KW-0813">Transport</keyword>
<dbReference type="Gene3D" id="1.20.1250.20">
    <property type="entry name" value="MFS general substrate transporter like domains"/>
    <property type="match status" value="1"/>
</dbReference>
<dbReference type="RefSeq" id="WP_167304513.1">
    <property type="nucleotide sequence ID" value="NZ_JAASQR010000004.1"/>
</dbReference>
<feature type="transmembrane region" description="Helical" evidence="6">
    <location>
        <begin position="249"/>
        <end position="269"/>
    </location>
</feature>
<dbReference type="InterPro" id="IPR044770">
    <property type="entry name" value="MFS_spinster-like"/>
</dbReference>
<dbReference type="InterPro" id="IPR036259">
    <property type="entry name" value="MFS_trans_sf"/>
</dbReference>
<keyword evidence="9" id="KW-1185">Reference proteome</keyword>
<dbReference type="Pfam" id="PF07690">
    <property type="entry name" value="MFS_1"/>
    <property type="match status" value="1"/>
</dbReference>
<feature type="transmembrane region" description="Helical" evidence="6">
    <location>
        <begin position="348"/>
        <end position="372"/>
    </location>
</feature>
<dbReference type="PANTHER" id="PTHR23505:SF79">
    <property type="entry name" value="PROTEIN SPINSTER"/>
    <property type="match status" value="1"/>
</dbReference>
<feature type="domain" description="Major facilitator superfamily (MFS) profile" evidence="7">
    <location>
        <begin position="20"/>
        <end position="442"/>
    </location>
</feature>
<keyword evidence="3 6" id="KW-0812">Transmembrane</keyword>
<feature type="transmembrane region" description="Helical" evidence="6">
    <location>
        <begin position="86"/>
        <end position="106"/>
    </location>
</feature>
<dbReference type="PROSITE" id="PS50850">
    <property type="entry name" value="MFS"/>
    <property type="match status" value="1"/>
</dbReference>
<dbReference type="AlphaFoldDB" id="A0A846MAT6"/>
<feature type="transmembrane region" description="Helical" evidence="6">
    <location>
        <begin position="58"/>
        <end position="79"/>
    </location>
</feature>
<dbReference type="InterPro" id="IPR020846">
    <property type="entry name" value="MFS_dom"/>
</dbReference>
<dbReference type="CDD" id="cd17328">
    <property type="entry name" value="MFS_spinster_like"/>
    <property type="match status" value="1"/>
</dbReference>
<keyword evidence="5 6" id="KW-0472">Membrane</keyword>
<feature type="transmembrane region" description="Helical" evidence="6">
    <location>
        <begin position="145"/>
        <end position="168"/>
    </location>
</feature>
<keyword evidence="4 6" id="KW-1133">Transmembrane helix</keyword>
<name>A0A846MAT6_9SPHN</name>
<evidence type="ECO:0000256" key="5">
    <source>
        <dbReference type="ARBA" id="ARBA00023136"/>
    </source>
</evidence>
<protein>
    <submittedName>
        <fullName evidence="8">MFS family permease</fullName>
    </submittedName>
</protein>
<evidence type="ECO:0000313" key="8">
    <source>
        <dbReference type="EMBL" id="NIJ17750.1"/>
    </source>
</evidence>
<feature type="transmembrane region" description="Helical" evidence="6">
    <location>
        <begin position="20"/>
        <end position="38"/>
    </location>
</feature>
<comment type="subcellular location">
    <subcellularLocation>
        <location evidence="1">Membrane</location>
        <topology evidence="1">Multi-pass membrane protein</topology>
    </subcellularLocation>
</comment>
<sequence length="451" mass="47290">MSKAYGSEGQGLSNRQANYALAAFLLAYVLSFVDRQILSLMVDPIRRDLDISDLQMGLLQGMAFALLYAILGVPVGLLADRWPRKWIITVGVAFWSAATALCGLASNYPMLFAARMAVGMGEATLSPSAHSFLSDAYPRHKLARAMAIYTLGITIGGGLALMIGGAVIDLIGARETVSLGMFGTMRSWQASFLIVASPGIIVAVLVALVREPPRGRNQTPAMIAMGHQPKAADIGLRAMFGHFARNPKVFASIYVSSCLLGVMGYGMTAWYPSLLIRNFGLSPGEAGRYLGFIFLILGSAGTVSGGLLSERMALRGRQDANLRVVALAAAGTAIPATLAPLMPSQWSVLLMFAPACFFFNSYFGCSVAALQLATPPRMRATNSALFLLANALIGLTAGSAIIPLLDSLFFGGSGNIALPLASVAAIASTTAAVIAFAGCRTYGELATAQAA</sequence>
<proteinExistence type="predicted"/>
<evidence type="ECO:0000256" key="3">
    <source>
        <dbReference type="ARBA" id="ARBA00022692"/>
    </source>
</evidence>
<feature type="transmembrane region" description="Helical" evidence="6">
    <location>
        <begin position="416"/>
        <end position="437"/>
    </location>
</feature>
<feature type="transmembrane region" description="Helical" evidence="6">
    <location>
        <begin position="320"/>
        <end position="342"/>
    </location>
</feature>
<feature type="transmembrane region" description="Helical" evidence="6">
    <location>
        <begin position="112"/>
        <end position="133"/>
    </location>
</feature>
<feature type="transmembrane region" description="Helical" evidence="6">
    <location>
        <begin position="188"/>
        <end position="209"/>
    </location>
</feature>
<evidence type="ECO:0000256" key="6">
    <source>
        <dbReference type="SAM" id="Phobius"/>
    </source>
</evidence>
<evidence type="ECO:0000256" key="1">
    <source>
        <dbReference type="ARBA" id="ARBA00004141"/>
    </source>
</evidence>